<dbReference type="Gene3D" id="3.30.450.20">
    <property type="entry name" value="PAS domain"/>
    <property type="match status" value="1"/>
</dbReference>
<evidence type="ECO:0000256" key="5">
    <source>
        <dbReference type="ARBA" id="ARBA00022553"/>
    </source>
</evidence>
<evidence type="ECO:0000256" key="6">
    <source>
        <dbReference type="ARBA" id="ARBA00022679"/>
    </source>
</evidence>
<keyword evidence="18" id="KW-1185">Reference proteome</keyword>
<dbReference type="Gene3D" id="3.30.565.10">
    <property type="entry name" value="Histidine kinase-like ATPase, C-terminal domain"/>
    <property type="match status" value="1"/>
</dbReference>
<dbReference type="Pfam" id="PF02743">
    <property type="entry name" value="dCache_1"/>
    <property type="match status" value="1"/>
</dbReference>
<evidence type="ECO:0000256" key="13">
    <source>
        <dbReference type="ARBA" id="ARBA00023136"/>
    </source>
</evidence>
<keyword evidence="6" id="KW-0808">Transferase</keyword>
<reference evidence="18" key="1">
    <citation type="submission" date="2016-10" db="EMBL/GenBank/DDBJ databases">
        <authorList>
            <person name="Varghese N."/>
            <person name="Submissions S."/>
        </authorList>
    </citation>
    <scope>NUCLEOTIDE SEQUENCE [LARGE SCALE GENOMIC DNA]</scope>
    <source>
        <strain evidence="18">CGMCC 1.10784</strain>
    </source>
</reference>
<dbReference type="InterPro" id="IPR050640">
    <property type="entry name" value="Bact_2-comp_sensor_kinase"/>
</dbReference>
<dbReference type="PRINTS" id="PR00344">
    <property type="entry name" value="BCTRLSENSOR"/>
</dbReference>
<evidence type="ECO:0000256" key="10">
    <source>
        <dbReference type="ARBA" id="ARBA00022840"/>
    </source>
</evidence>
<keyword evidence="11 14" id="KW-1133">Transmembrane helix</keyword>
<dbReference type="SUPFAM" id="SSF103190">
    <property type="entry name" value="Sensory domain-like"/>
    <property type="match status" value="1"/>
</dbReference>
<evidence type="ECO:0000313" key="18">
    <source>
        <dbReference type="Proteomes" id="UP000198855"/>
    </source>
</evidence>
<dbReference type="CDD" id="cd18773">
    <property type="entry name" value="PDC1_HK_sensor"/>
    <property type="match status" value="1"/>
</dbReference>
<evidence type="ECO:0000256" key="2">
    <source>
        <dbReference type="ARBA" id="ARBA00004651"/>
    </source>
</evidence>
<accession>A0A1I1X9U6</accession>
<dbReference type="PROSITE" id="PS50109">
    <property type="entry name" value="HIS_KIN"/>
    <property type="match status" value="1"/>
</dbReference>
<keyword evidence="13 14" id="KW-0472">Membrane</keyword>
<evidence type="ECO:0000256" key="12">
    <source>
        <dbReference type="ARBA" id="ARBA00023012"/>
    </source>
</evidence>
<dbReference type="SMART" id="SM00304">
    <property type="entry name" value="HAMP"/>
    <property type="match status" value="1"/>
</dbReference>
<dbReference type="SUPFAM" id="SSF55874">
    <property type="entry name" value="ATPase domain of HSP90 chaperone/DNA topoisomerase II/histidine kinase"/>
    <property type="match status" value="1"/>
</dbReference>
<dbReference type="InterPro" id="IPR029151">
    <property type="entry name" value="Sensor-like_sf"/>
</dbReference>
<dbReference type="EC" id="2.7.13.3" evidence="3"/>
<dbReference type="AlphaFoldDB" id="A0A1I1X9U6"/>
<dbReference type="InterPro" id="IPR005467">
    <property type="entry name" value="His_kinase_dom"/>
</dbReference>
<dbReference type="SUPFAM" id="SSF158472">
    <property type="entry name" value="HAMP domain-like"/>
    <property type="match status" value="1"/>
</dbReference>
<dbReference type="Proteomes" id="UP000198855">
    <property type="component" value="Unassembled WGS sequence"/>
</dbReference>
<dbReference type="PROSITE" id="PS50885">
    <property type="entry name" value="HAMP"/>
    <property type="match status" value="1"/>
</dbReference>
<comment type="subcellular location">
    <subcellularLocation>
        <location evidence="2">Cell membrane</location>
        <topology evidence="2">Multi-pass membrane protein</topology>
    </subcellularLocation>
</comment>
<evidence type="ECO:0000256" key="3">
    <source>
        <dbReference type="ARBA" id="ARBA00012438"/>
    </source>
</evidence>
<evidence type="ECO:0000256" key="11">
    <source>
        <dbReference type="ARBA" id="ARBA00022989"/>
    </source>
</evidence>
<organism evidence="17 18">
    <name type="scientific">Paenibacillus catalpae</name>
    <dbReference type="NCBI Taxonomy" id="1045775"/>
    <lineage>
        <taxon>Bacteria</taxon>
        <taxon>Bacillati</taxon>
        <taxon>Bacillota</taxon>
        <taxon>Bacilli</taxon>
        <taxon>Bacillales</taxon>
        <taxon>Paenibacillaceae</taxon>
        <taxon>Paenibacillus</taxon>
    </lineage>
</organism>
<sequence>MRLKQSYRFGQALFKILFLKDRPLSVKLLVFLALLVVVPLTVVGLISYSNSSASLKDAASRSSWQIIEQVKSHIEYYIRDFEIDSIKLLNQPEMKSIVMTGSPDEIQKARPSIVQLFKDVAYSRPDISRITLLLENRAIFDSGSDTDMRYAAQLEREPWYDTVPMNGDIKLISRLSSRSGRDSEPVISIVKRIIDSRTLEPVGMLIMDINFKRIQEIAYNVTVGRSGYMAILDEKGLYIYHPDPSMIGQKADFRYTDWMLRQDDGYFQSGKGPFYTFNRSSYLNWHLVTIMPNEELNRGVAYIGRTIWLAVLITLLMAYLLAVGFAASIVAPIRKLQFFMKRVKDGNFSERAKVESKDEIGILTNDFNQMVEKVEQLMKEVYTAKLREADLSLRQKESELKVLQSQVNPHFLYNSLETVRGMALEHGITDISKLVTSLAKMLRYNLGHASPVVTLREELAICSMYLGIQKYRFEDKLHFRFEVPDEALEQYIPKFSLQPLVENCVIHGTETGTSRVTITISAMLNGSDYTVMVEDSGSGIEADHLRHIERDLREKELSTDGAHIGIINVHRRIMHLCGERYGLRLASKSGKGTTVTITLPLKEEGSHDAISV</sequence>
<dbReference type="InterPro" id="IPR003594">
    <property type="entry name" value="HATPase_dom"/>
</dbReference>
<dbReference type="RefSeq" id="WP_091184313.1">
    <property type="nucleotide sequence ID" value="NZ_FOMT01000002.1"/>
</dbReference>
<keyword evidence="5" id="KW-0597">Phosphoprotein</keyword>
<dbReference type="EMBL" id="FOMT01000002">
    <property type="protein sequence ID" value="SFE04107.1"/>
    <property type="molecule type" value="Genomic_DNA"/>
</dbReference>
<evidence type="ECO:0000256" key="4">
    <source>
        <dbReference type="ARBA" id="ARBA00022475"/>
    </source>
</evidence>
<evidence type="ECO:0000256" key="9">
    <source>
        <dbReference type="ARBA" id="ARBA00022777"/>
    </source>
</evidence>
<evidence type="ECO:0000259" key="16">
    <source>
        <dbReference type="PROSITE" id="PS50885"/>
    </source>
</evidence>
<dbReference type="InterPro" id="IPR033479">
    <property type="entry name" value="dCache_1"/>
</dbReference>
<evidence type="ECO:0000256" key="1">
    <source>
        <dbReference type="ARBA" id="ARBA00000085"/>
    </source>
</evidence>
<proteinExistence type="predicted"/>
<gene>
    <name evidence="17" type="ORF">SAMN05216378_2074</name>
</gene>
<feature type="domain" description="Histidine kinase" evidence="15">
    <location>
        <begin position="497"/>
        <end position="603"/>
    </location>
</feature>
<dbReference type="GO" id="GO:0000155">
    <property type="term" value="F:phosphorelay sensor kinase activity"/>
    <property type="evidence" value="ECO:0007669"/>
    <property type="project" value="InterPro"/>
</dbReference>
<dbReference type="GO" id="GO:0005524">
    <property type="term" value="F:ATP binding"/>
    <property type="evidence" value="ECO:0007669"/>
    <property type="project" value="UniProtKB-KW"/>
</dbReference>
<dbReference type="PANTHER" id="PTHR34220:SF7">
    <property type="entry name" value="SENSOR HISTIDINE KINASE YPDA"/>
    <property type="match status" value="1"/>
</dbReference>
<protein>
    <recommendedName>
        <fullName evidence="3">histidine kinase</fullName>
        <ecNumber evidence="3">2.7.13.3</ecNumber>
    </recommendedName>
</protein>
<dbReference type="InterPro" id="IPR003660">
    <property type="entry name" value="HAMP_dom"/>
</dbReference>
<dbReference type="STRING" id="1045775.SAMN05216378_2074"/>
<feature type="domain" description="HAMP" evidence="16">
    <location>
        <begin position="327"/>
        <end position="379"/>
    </location>
</feature>
<dbReference type="CDD" id="cd06225">
    <property type="entry name" value="HAMP"/>
    <property type="match status" value="1"/>
</dbReference>
<dbReference type="Pfam" id="PF02518">
    <property type="entry name" value="HATPase_c"/>
    <property type="match status" value="1"/>
</dbReference>
<keyword evidence="12" id="KW-0902">Two-component regulatory system</keyword>
<keyword evidence="9 17" id="KW-0418">Kinase</keyword>
<comment type="catalytic activity">
    <reaction evidence="1">
        <text>ATP + protein L-histidine = ADP + protein N-phospho-L-histidine.</text>
        <dbReference type="EC" id="2.7.13.3"/>
    </reaction>
</comment>
<evidence type="ECO:0000313" key="17">
    <source>
        <dbReference type="EMBL" id="SFE04107.1"/>
    </source>
</evidence>
<dbReference type="CDD" id="cd12912">
    <property type="entry name" value="PDC2_MCP_like"/>
    <property type="match status" value="1"/>
</dbReference>
<dbReference type="InterPro" id="IPR010559">
    <property type="entry name" value="Sig_transdc_His_kin_internal"/>
</dbReference>
<feature type="transmembrane region" description="Helical" evidence="14">
    <location>
        <begin position="28"/>
        <end position="48"/>
    </location>
</feature>
<evidence type="ECO:0000259" key="15">
    <source>
        <dbReference type="PROSITE" id="PS50109"/>
    </source>
</evidence>
<dbReference type="PANTHER" id="PTHR34220">
    <property type="entry name" value="SENSOR HISTIDINE KINASE YPDA"/>
    <property type="match status" value="1"/>
</dbReference>
<dbReference type="InterPro" id="IPR036890">
    <property type="entry name" value="HATPase_C_sf"/>
</dbReference>
<keyword evidence="4" id="KW-1003">Cell membrane</keyword>
<evidence type="ECO:0000256" key="14">
    <source>
        <dbReference type="SAM" id="Phobius"/>
    </source>
</evidence>
<dbReference type="Pfam" id="PF00672">
    <property type="entry name" value="HAMP"/>
    <property type="match status" value="1"/>
</dbReference>
<feature type="transmembrane region" description="Helical" evidence="14">
    <location>
        <begin position="307"/>
        <end position="333"/>
    </location>
</feature>
<keyword evidence="8" id="KW-0547">Nucleotide-binding</keyword>
<keyword evidence="7 14" id="KW-0812">Transmembrane</keyword>
<dbReference type="OrthoDB" id="9776552at2"/>
<keyword evidence="10" id="KW-0067">ATP-binding</keyword>
<evidence type="ECO:0000256" key="7">
    <source>
        <dbReference type="ARBA" id="ARBA00022692"/>
    </source>
</evidence>
<dbReference type="Gene3D" id="6.10.340.10">
    <property type="match status" value="1"/>
</dbReference>
<dbReference type="Pfam" id="PF06580">
    <property type="entry name" value="His_kinase"/>
    <property type="match status" value="1"/>
</dbReference>
<evidence type="ECO:0000256" key="8">
    <source>
        <dbReference type="ARBA" id="ARBA00022741"/>
    </source>
</evidence>
<name>A0A1I1X9U6_9BACL</name>
<dbReference type="InterPro" id="IPR004358">
    <property type="entry name" value="Sig_transdc_His_kin-like_C"/>
</dbReference>
<dbReference type="GO" id="GO:0005886">
    <property type="term" value="C:plasma membrane"/>
    <property type="evidence" value="ECO:0007669"/>
    <property type="project" value="UniProtKB-SubCell"/>
</dbReference>